<evidence type="ECO:0008006" key="4">
    <source>
        <dbReference type="Google" id="ProtNLM"/>
    </source>
</evidence>
<gene>
    <name evidence="2" type="ORF">DFJ66_5691</name>
</gene>
<dbReference type="Proteomes" id="UP000272729">
    <property type="component" value="Unassembled WGS sequence"/>
</dbReference>
<reference evidence="2 3" key="1">
    <citation type="submission" date="2018-10" db="EMBL/GenBank/DDBJ databases">
        <title>Sequencing the genomes of 1000 actinobacteria strains.</title>
        <authorList>
            <person name="Klenk H.-P."/>
        </authorList>
    </citation>
    <scope>NUCLEOTIDE SEQUENCE [LARGE SCALE GENOMIC DNA]</scope>
    <source>
        <strain evidence="2 3">DSM 43911</strain>
    </source>
</reference>
<evidence type="ECO:0000313" key="2">
    <source>
        <dbReference type="EMBL" id="RKT72380.1"/>
    </source>
</evidence>
<dbReference type="AlphaFoldDB" id="A0A495XDP6"/>
<sequence length="276" mass="29346">MGVREAAKGGADRRSDARRTGEQARALRSRWRTATMAAGWAYPADWPLAEVDEVCEVVSSSADPGAALYRLGSARAEAGAGLAETLLDLAALHAVLSEPPGSTGIVSPNVDAIPARMLRATALGWGDVMSRQAANCAADNPLTGLATGAYLRTRLREVYAENRASGRDDYVLALVRLDLSRTSGWSRVVAMTLLADALREVFDSGETIASIGPSVAAVLLKRDERLHRALLNLRILTADRLSVDPHVAPTGPAKVWLEPLPPTYEAASDLLTTLGR</sequence>
<keyword evidence="3" id="KW-1185">Reference proteome</keyword>
<feature type="compositionally biased region" description="Basic and acidic residues" evidence="1">
    <location>
        <begin position="1"/>
        <end position="22"/>
    </location>
</feature>
<comment type="caution">
    <text evidence="2">The sequence shown here is derived from an EMBL/GenBank/DDBJ whole genome shotgun (WGS) entry which is preliminary data.</text>
</comment>
<accession>A0A495XDP6</accession>
<evidence type="ECO:0000256" key="1">
    <source>
        <dbReference type="SAM" id="MobiDB-lite"/>
    </source>
</evidence>
<dbReference type="EMBL" id="RBXR01000001">
    <property type="protein sequence ID" value="RKT72380.1"/>
    <property type="molecule type" value="Genomic_DNA"/>
</dbReference>
<proteinExistence type="predicted"/>
<protein>
    <recommendedName>
        <fullName evidence="4">GGDEF domain-containing protein</fullName>
    </recommendedName>
</protein>
<evidence type="ECO:0000313" key="3">
    <source>
        <dbReference type="Proteomes" id="UP000272729"/>
    </source>
</evidence>
<organism evidence="2 3">
    <name type="scientific">Saccharothrix variisporea</name>
    <dbReference type="NCBI Taxonomy" id="543527"/>
    <lineage>
        <taxon>Bacteria</taxon>
        <taxon>Bacillati</taxon>
        <taxon>Actinomycetota</taxon>
        <taxon>Actinomycetes</taxon>
        <taxon>Pseudonocardiales</taxon>
        <taxon>Pseudonocardiaceae</taxon>
        <taxon>Saccharothrix</taxon>
    </lineage>
</organism>
<feature type="region of interest" description="Disordered" evidence="1">
    <location>
        <begin position="1"/>
        <end position="24"/>
    </location>
</feature>
<name>A0A495XDP6_9PSEU</name>